<dbReference type="SUPFAM" id="SSF48371">
    <property type="entry name" value="ARM repeat"/>
    <property type="match status" value="1"/>
</dbReference>
<dbReference type="PANTHER" id="PTHR13109:SF7">
    <property type="entry name" value="NEUROCHONDRIN"/>
    <property type="match status" value="1"/>
</dbReference>
<feature type="region of interest" description="Disordered" evidence="1">
    <location>
        <begin position="1"/>
        <end position="21"/>
    </location>
</feature>
<evidence type="ECO:0000313" key="2">
    <source>
        <dbReference type="EMBL" id="PNP47175.1"/>
    </source>
</evidence>
<dbReference type="InterPro" id="IPR016024">
    <property type="entry name" value="ARM-type_fold"/>
</dbReference>
<comment type="caution">
    <text evidence="2">The sequence shown here is derived from an EMBL/GenBank/DDBJ whole genome shotgun (WGS) entry which is preliminary data.</text>
</comment>
<dbReference type="InterPro" id="IPR008709">
    <property type="entry name" value="Neurochondrin"/>
</dbReference>
<dbReference type="PANTHER" id="PTHR13109">
    <property type="entry name" value="NEUROCHONDRIN"/>
    <property type="match status" value="1"/>
</dbReference>
<organism evidence="2 3">
    <name type="scientific">Trichoderma harzianum</name>
    <name type="common">Hypocrea lixii</name>
    <dbReference type="NCBI Taxonomy" id="5544"/>
    <lineage>
        <taxon>Eukaryota</taxon>
        <taxon>Fungi</taxon>
        <taxon>Dikarya</taxon>
        <taxon>Ascomycota</taxon>
        <taxon>Pezizomycotina</taxon>
        <taxon>Sordariomycetes</taxon>
        <taxon>Hypocreomycetidae</taxon>
        <taxon>Hypocreales</taxon>
        <taxon>Hypocreaceae</taxon>
        <taxon>Trichoderma</taxon>
    </lineage>
</organism>
<dbReference type="AlphaFoldDB" id="A0A2K0TNT4"/>
<reference evidence="2 3" key="1">
    <citation type="submission" date="2017-02" db="EMBL/GenBank/DDBJ databases">
        <title>Genomes of Trichoderma spp. with biocontrol activity.</title>
        <authorList>
            <person name="Gardiner D."/>
            <person name="Kazan K."/>
            <person name="Vos C."/>
            <person name="Harvey P."/>
        </authorList>
    </citation>
    <scope>NUCLEOTIDE SEQUENCE [LARGE SCALE GENOMIC DNA]</scope>
    <source>
        <strain evidence="2 3">Tr1</strain>
    </source>
</reference>
<accession>A0A2K0TNT4</accession>
<dbReference type="Proteomes" id="UP000236290">
    <property type="component" value="Unassembled WGS sequence"/>
</dbReference>
<evidence type="ECO:0000313" key="3">
    <source>
        <dbReference type="Proteomes" id="UP000236290"/>
    </source>
</evidence>
<protein>
    <recommendedName>
        <fullName evidence="4">DUF1941 family protein</fullName>
    </recommendedName>
</protein>
<sequence length="656" mass="73048">MDSQDDKAEASSSTTSNANQDEVSISKIQTLLQAQDDTQRFVGLALLKSVLDNSPGLQQNDEALQTLWDSIPAKFLDRLLRTGSNPSKRDSKEMLDLAVSVLHTFVALLPAEATSQPKFTDRIPRLVSAVLYGFVRHSTASNTLAKPLNRSEETVKMLLQVLHALVSSQEGAMALVKVEDLSSITEIAPSHAIAMDILRYSWLNAMVVVDDASYLADRIDRNVQSLMSSFRGTDAVTFLEFLGLLLRQASPEIIPPNPKWLNSAINFIRNLVTSRPNSAARSAYTNAAASLLRVYPKEASELIFKPEKSDENPFSYLFVNLLLIDVRSSAPVLLEQINKPEYPNTSRRLASAFDIICIFIGHLVRSLENESLETLIMSPDNLLKLRKGISETMSVTIEYLRDRWDATFAGAMGLHPEARSGKAETSMGSRFTLTWDSLENIADEDPFILSAVRALAIWLREDENDMLRKEATGLTDMFMDLYRGSTTEKLDFRSPILVALEGLVTFDKGRHILLQNDGWKTLSKDLVEILQQDASTIREDEISRGIEIVRVLLQVAEQSSDTAEEWMNLITAVAAWDVFRERQAHPLVLELQVAALQLCCALLIKANIGMRKRYTHSISALVGIATQLGRGISKDSFLREDIDDVLHVLGELSRSV</sequence>
<name>A0A2K0TNT4_TRIHA</name>
<dbReference type="OrthoDB" id="8962942at2759"/>
<proteinExistence type="predicted"/>
<gene>
    <name evidence="2" type="ORF">THARTR1_10680</name>
</gene>
<feature type="compositionally biased region" description="Low complexity" evidence="1">
    <location>
        <begin position="10"/>
        <end position="19"/>
    </location>
</feature>
<evidence type="ECO:0000256" key="1">
    <source>
        <dbReference type="SAM" id="MobiDB-lite"/>
    </source>
</evidence>
<dbReference type="Pfam" id="PF05536">
    <property type="entry name" value="Neurochondrin"/>
    <property type="match status" value="1"/>
</dbReference>
<evidence type="ECO:0008006" key="4">
    <source>
        <dbReference type="Google" id="ProtNLM"/>
    </source>
</evidence>
<dbReference type="EMBL" id="MTYI01000264">
    <property type="protein sequence ID" value="PNP47175.1"/>
    <property type="molecule type" value="Genomic_DNA"/>
</dbReference>